<reference evidence="2" key="2">
    <citation type="submission" date="2020-05" db="UniProtKB">
        <authorList>
            <consortium name="EnsemblMetazoa"/>
        </authorList>
    </citation>
    <scope>IDENTIFICATION</scope>
    <source>
        <strain evidence="2">IAEA</strain>
    </source>
</reference>
<dbReference type="VEuPathDB" id="VectorBase:GPAI001021"/>
<evidence type="ECO:0000313" key="3">
    <source>
        <dbReference type="Proteomes" id="UP000092445"/>
    </source>
</evidence>
<dbReference type="Proteomes" id="UP000092445">
    <property type="component" value="Unassembled WGS sequence"/>
</dbReference>
<keyword evidence="3" id="KW-1185">Reference proteome</keyword>
<evidence type="ECO:0000256" key="1">
    <source>
        <dbReference type="SAM" id="SignalP"/>
    </source>
</evidence>
<protein>
    <submittedName>
        <fullName evidence="2">Uncharacterized protein</fullName>
    </submittedName>
</protein>
<keyword evidence="1" id="KW-0732">Signal</keyword>
<evidence type="ECO:0000313" key="2">
    <source>
        <dbReference type="EnsemblMetazoa" id="GPAI001021-PA"/>
    </source>
</evidence>
<accession>A0A1A9Z1Q8</accession>
<feature type="chain" id="PRO_5008402497" evidence="1">
    <location>
        <begin position="22"/>
        <end position="149"/>
    </location>
</feature>
<organism evidence="2 3">
    <name type="scientific">Glossina pallidipes</name>
    <name type="common">Tsetse fly</name>
    <dbReference type="NCBI Taxonomy" id="7398"/>
    <lineage>
        <taxon>Eukaryota</taxon>
        <taxon>Metazoa</taxon>
        <taxon>Ecdysozoa</taxon>
        <taxon>Arthropoda</taxon>
        <taxon>Hexapoda</taxon>
        <taxon>Insecta</taxon>
        <taxon>Pterygota</taxon>
        <taxon>Neoptera</taxon>
        <taxon>Endopterygota</taxon>
        <taxon>Diptera</taxon>
        <taxon>Brachycera</taxon>
        <taxon>Muscomorpha</taxon>
        <taxon>Hippoboscoidea</taxon>
        <taxon>Glossinidae</taxon>
        <taxon>Glossina</taxon>
    </lineage>
</organism>
<feature type="signal peptide" evidence="1">
    <location>
        <begin position="1"/>
        <end position="21"/>
    </location>
</feature>
<proteinExistence type="predicted"/>
<sequence>MLTTHLISYVSLLAFIRAAYTQNLVNSDHRNDTEATLSDFVDLNRSSTVVFQRSSSNEFSNLPQLRDALNIFDISYLAKQWFNIQKDVSLNCSKDIYKYLNALNNSSMWALKTLQNQQPTLPIECFEICLIENIKENVFFVKKSNSIAN</sequence>
<dbReference type="AlphaFoldDB" id="A0A1A9Z1Q8"/>
<reference evidence="3" key="1">
    <citation type="submission" date="2014-03" db="EMBL/GenBank/DDBJ databases">
        <authorList>
            <person name="Aksoy S."/>
            <person name="Warren W."/>
            <person name="Wilson R.K."/>
        </authorList>
    </citation>
    <scope>NUCLEOTIDE SEQUENCE [LARGE SCALE GENOMIC DNA]</scope>
    <source>
        <strain evidence="3">IAEA</strain>
    </source>
</reference>
<name>A0A1A9Z1Q8_GLOPL</name>
<dbReference type="EnsemblMetazoa" id="GPAI001021-RA">
    <property type="protein sequence ID" value="GPAI001021-PA"/>
    <property type="gene ID" value="GPAI001021"/>
</dbReference>